<dbReference type="PANTHER" id="PTHR10407">
    <property type="entry name" value="HUNTINGTIN INTERACTING PROTEIN 1"/>
    <property type="match status" value="1"/>
</dbReference>
<dbReference type="PANTHER" id="PTHR10407:SF15">
    <property type="entry name" value="HUNTINGTIN INTERACTING PROTEIN 1"/>
    <property type="match status" value="1"/>
</dbReference>
<evidence type="ECO:0000256" key="1">
    <source>
        <dbReference type="ARBA" id="ARBA00004496"/>
    </source>
</evidence>
<evidence type="ECO:0000313" key="5">
    <source>
        <dbReference type="Proteomes" id="UP001479436"/>
    </source>
</evidence>
<organism evidence="4 5">
    <name type="scientific">Basidiobolus ranarum</name>
    <dbReference type="NCBI Taxonomy" id="34480"/>
    <lineage>
        <taxon>Eukaryota</taxon>
        <taxon>Fungi</taxon>
        <taxon>Fungi incertae sedis</taxon>
        <taxon>Zoopagomycota</taxon>
        <taxon>Entomophthoromycotina</taxon>
        <taxon>Basidiobolomycetes</taxon>
        <taxon>Basidiobolales</taxon>
        <taxon>Basidiobolaceae</taxon>
        <taxon>Basidiobolus</taxon>
    </lineage>
</organism>
<accession>A0ABR2VKE3</accession>
<name>A0ABR2VKE3_9FUNG</name>
<dbReference type="PROSITE" id="PS50945">
    <property type="entry name" value="I_LWEQ"/>
    <property type="match status" value="1"/>
</dbReference>
<protein>
    <submittedName>
        <fullName evidence="4">Sla2 Src-like adaptor 2</fullName>
    </submittedName>
</protein>
<sequence length="116" mass="13245">MVEQLINASNDVATATAQLVAAARVKANMYSKTQEKLELASRAVTDASRDVAKAVKAFTARKKEEKDLDLSKLSIQDHKLREMEQQVIILKLEKEMNNARRKVNEFKKHYPEEDDE</sequence>
<dbReference type="EMBL" id="JASJQH010010643">
    <property type="protein sequence ID" value="KAK9670807.1"/>
    <property type="molecule type" value="Genomic_DNA"/>
</dbReference>
<gene>
    <name evidence="4" type="primary">SLA2_4</name>
    <name evidence="4" type="ORF">K7432_017435</name>
</gene>
<keyword evidence="5" id="KW-1185">Reference proteome</keyword>
<feature type="domain" description="I/LWEQ" evidence="3">
    <location>
        <begin position="1"/>
        <end position="114"/>
    </location>
</feature>
<comment type="caution">
    <text evidence="4">The sequence shown here is derived from an EMBL/GenBank/DDBJ whole genome shotgun (WGS) entry which is preliminary data.</text>
</comment>
<dbReference type="InterPro" id="IPR002558">
    <property type="entry name" value="ILWEQ_dom"/>
</dbReference>
<proteinExistence type="predicted"/>
<evidence type="ECO:0000256" key="2">
    <source>
        <dbReference type="ARBA" id="ARBA00022490"/>
    </source>
</evidence>
<dbReference type="Proteomes" id="UP001479436">
    <property type="component" value="Unassembled WGS sequence"/>
</dbReference>
<dbReference type="Pfam" id="PF01608">
    <property type="entry name" value="I_LWEQ"/>
    <property type="match status" value="1"/>
</dbReference>
<comment type="subcellular location">
    <subcellularLocation>
        <location evidence="1">Cytoplasm</location>
    </subcellularLocation>
</comment>
<keyword evidence="2" id="KW-0963">Cytoplasm</keyword>
<dbReference type="SMART" id="SM00307">
    <property type="entry name" value="ILWEQ"/>
    <property type="match status" value="1"/>
</dbReference>
<dbReference type="InterPro" id="IPR035964">
    <property type="entry name" value="I/LWEQ_dom_sf"/>
</dbReference>
<reference evidence="4 5" key="1">
    <citation type="submission" date="2023-04" db="EMBL/GenBank/DDBJ databases">
        <title>Genome of Basidiobolus ranarum AG-B5.</title>
        <authorList>
            <person name="Stajich J.E."/>
            <person name="Carter-House D."/>
            <person name="Gryganskyi A."/>
        </authorList>
    </citation>
    <scope>NUCLEOTIDE SEQUENCE [LARGE SCALE GENOMIC DNA]</scope>
    <source>
        <strain evidence="4 5">AG-B5</strain>
    </source>
</reference>
<evidence type="ECO:0000259" key="3">
    <source>
        <dbReference type="PROSITE" id="PS50945"/>
    </source>
</evidence>
<dbReference type="SUPFAM" id="SSF109885">
    <property type="entry name" value="I/LWEQ domain"/>
    <property type="match status" value="1"/>
</dbReference>
<dbReference type="Gene3D" id="1.20.1410.10">
    <property type="entry name" value="I/LWEQ domain"/>
    <property type="match status" value="1"/>
</dbReference>
<evidence type="ECO:0000313" key="4">
    <source>
        <dbReference type="EMBL" id="KAK9670807.1"/>
    </source>
</evidence>
<dbReference type="InterPro" id="IPR030224">
    <property type="entry name" value="Sla2_fam"/>
</dbReference>